<proteinExistence type="inferred from homology"/>
<comment type="subunit">
    <text evidence="9">Component of the Mediator complex.</text>
</comment>
<accession>A0A9P7VB83</accession>
<dbReference type="PANTHER" id="PTHR28270">
    <property type="entry name" value="MEDIATOR OF RNA POLYMERASE II TRANSCRIPTION SUBUNIT 19"/>
    <property type="match status" value="1"/>
</dbReference>
<dbReference type="GO" id="GO:0070847">
    <property type="term" value="C:core mediator complex"/>
    <property type="evidence" value="ECO:0007669"/>
    <property type="project" value="TreeGrafter"/>
</dbReference>
<reference evidence="11" key="1">
    <citation type="submission" date="2021-03" db="EMBL/GenBank/DDBJ databases">
        <authorList>
            <person name="Palmer J.M."/>
        </authorList>
    </citation>
    <scope>NUCLEOTIDE SEQUENCE</scope>
    <source>
        <strain evidence="11">ARV_011</strain>
    </source>
</reference>
<evidence type="ECO:0000256" key="5">
    <source>
        <dbReference type="ARBA" id="ARBA00023159"/>
    </source>
</evidence>
<evidence type="ECO:0000256" key="6">
    <source>
        <dbReference type="ARBA" id="ARBA00023163"/>
    </source>
</evidence>
<dbReference type="GO" id="GO:0006357">
    <property type="term" value="P:regulation of transcription by RNA polymerase II"/>
    <property type="evidence" value="ECO:0007669"/>
    <property type="project" value="InterPro"/>
</dbReference>
<evidence type="ECO:0000256" key="4">
    <source>
        <dbReference type="ARBA" id="ARBA00023015"/>
    </source>
</evidence>
<keyword evidence="12" id="KW-1185">Reference proteome</keyword>
<feature type="region of interest" description="Disordered" evidence="10">
    <location>
        <begin position="120"/>
        <end position="153"/>
    </location>
</feature>
<keyword evidence="6 9" id="KW-0804">Transcription</keyword>
<comment type="subcellular location">
    <subcellularLocation>
        <location evidence="1 9">Nucleus</location>
    </subcellularLocation>
</comment>
<evidence type="ECO:0000256" key="7">
    <source>
        <dbReference type="ARBA" id="ARBA00023242"/>
    </source>
</evidence>
<comment type="caution">
    <text evidence="11">The sequence shown here is derived from an EMBL/GenBank/DDBJ whole genome shotgun (WGS) entry which is preliminary data.</text>
</comment>
<dbReference type="PANTHER" id="PTHR28270:SF1">
    <property type="entry name" value="MEDIATOR OF RNA POLYMERASE II TRANSCRIPTION SUBUNIT 19"/>
    <property type="match status" value="1"/>
</dbReference>
<sequence length="153" mass="16962">MTKRYKPSEPTPLDNLLSNYGLEPIAESLARTKVDGSKGVKLRKSYKNHILDLVGKHQIANPKPIQPGLLDPNLDKTPDMIKEIDINLLRRALKFDKTPVNGIAGFSIADLAIGDLQSIIRGDDSPDDDNGSMKKGKRKKKIQEGGDIKRQHI</sequence>
<gene>
    <name evidence="11" type="primary">ROX3</name>
    <name evidence="9" type="synonym">MED19</name>
    <name evidence="11" type="ORF">KQ657_004354</name>
</gene>
<keyword evidence="4 9" id="KW-0805">Transcription regulation</keyword>
<evidence type="ECO:0000256" key="2">
    <source>
        <dbReference type="ARBA" id="ARBA00009259"/>
    </source>
</evidence>
<dbReference type="Pfam" id="PF08633">
    <property type="entry name" value="Rox3"/>
    <property type="match status" value="1"/>
</dbReference>
<protein>
    <recommendedName>
        <fullName evidence="3 9">Mediator of RNA polymerase II transcription subunit 19</fullName>
    </recommendedName>
    <alternativeName>
        <fullName evidence="8 9">Mediator complex subunit 19</fullName>
    </alternativeName>
</protein>
<dbReference type="EMBL" id="JAHMUF010000006">
    <property type="protein sequence ID" value="KAG7194677.1"/>
    <property type="molecule type" value="Genomic_DNA"/>
</dbReference>
<dbReference type="GO" id="GO:0003712">
    <property type="term" value="F:transcription coregulator activity"/>
    <property type="evidence" value="ECO:0007669"/>
    <property type="project" value="InterPro"/>
</dbReference>
<evidence type="ECO:0000256" key="9">
    <source>
        <dbReference type="RuleBase" id="RU364151"/>
    </source>
</evidence>
<dbReference type="GeneID" id="66117728"/>
<evidence type="ECO:0000313" key="12">
    <source>
        <dbReference type="Proteomes" id="UP000790833"/>
    </source>
</evidence>
<evidence type="ECO:0000256" key="10">
    <source>
        <dbReference type="SAM" id="MobiDB-lite"/>
    </source>
</evidence>
<dbReference type="RefSeq" id="XP_043050224.1">
    <property type="nucleotide sequence ID" value="XM_043195027.1"/>
</dbReference>
<dbReference type="Proteomes" id="UP000790833">
    <property type="component" value="Unassembled WGS sequence"/>
</dbReference>
<evidence type="ECO:0000313" key="11">
    <source>
        <dbReference type="EMBL" id="KAG7194677.1"/>
    </source>
</evidence>
<comment type="function">
    <text evidence="9">Component of the Mediator complex, a coactivator involved in the regulated transcription of nearly all RNA polymerase II-dependent genes. Mediator functions as a bridge to convey information from gene-specific regulatory proteins to the basal RNA polymerase II transcription machinery. Mediator is recruited to promoters by direct interactions with regulatory proteins and serves as a scaffold for the assembly of a functional preinitiation complex with RNA polymerase II and the general transcription factors.</text>
</comment>
<keyword evidence="7 9" id="KW-0539">Nucleus</keyword>
<dbReference type="InterPro" id="IPR013942">
    <property type="entry name" value="Mediator_Med19_fun"/>
</dbReference>
<dbReference type="GO" id="GO:0016592">
    <property type="term" value="C:mediator complex"/>
    <property type="evidence" value="ECO:0007669"/>
    <property type="project" value="InterPro"/>
</dbReference>
<keyword evidence="5 9" id="KW-0010">Activator</keyword>
<evidence type="ECO:0000256" key="1">
    <source>
        <dbReference type="ARBA" id="ARBA00004123"/>
    </source>
</evidence>
<evidence type="ECO:0000256" key="8">
    <source>
        <dbReference type="ARBA" id="ARBA00032018"/>
    </source>
</evidence>
<comment type="similarity">
    <text evidence="2 9">Belongs to the Mediator complex subunit 19 family.</text>
</comment>
<dbReference type="AlphaFoldDB" id="A0A9P7VB83"/>
<dbReference type="OrthoDB" id="2160599at2759"/>
<name>A0A9P7VB83_9ASCO</name>
<feature type="compositionally biased region" description="Basic and acidic residues" evidence="10">
    <location>
        <begin position="142"/>
        <end position="153"/>
    </location>
</feature>
<evidence type="ECO:0000256" key="3">
    <source>
        <dbReference type="ARBA" id="ARBA00019615"/>
    </source>
</evidence>
<organism evidence="11 12">
    <name type="scientific">Scheffersomyces spartinae</name>
    <dbReference type="NCBI Taxonomy" id="45513"/>
    <lineage>
        <taxon>Eukaryota</taxon>
        <taxon>Fungi</taxon>
        <taxon>Dikarya</taxon>
        <taxon>Ascomycota</taxon>
        <taxon>Saccharomycotina</taxon>
        <taxon>Pichiomycetes</taxon>
        <taxon>Debaryomycetaceae</taxon>
        <taxon>Scheffersomyces</taxon>
    </lineage>
</organism>